<dbReference type="AlphaFoldDB" id="A0A7R9GH72"/>
<evidence type="ECO:0000256" key="1">
    <source>
        <dbReference type="RuleBase" id="RU367033"/>
    </source>
</evidence>
<evidence type="ECO:0000313" key="5">
    <source>
        <dbReference type="EMBL" id="CAD7282324.1"/>
    </source>
</evidence>
<feature type="compositionally biased region" description="Acidic residues" evidence="2">
    <location>
        <begin position="664"/>
        <end position="680"/>
    </location>
</feature>
<dbReference type="Proteomes" id="UP000678499">
    <property type="component" value="Unassembled WGS sequence"/>
</dbReference>
<gene>
    <name evidence="5" type="ORF">NMOB1V02_LOCUS9951</name>
</gene>
<dbReference type="Gene3D" id="2.60.220.30">
    <property type="match status" value="1"/>
</dbReference>
<evidence type="ECO:0000256" key="2">
    <source>
        <dbReference type="SAM" id="MobiDB-lite"/>
    </source>
</evidence>
<keyword evidence="1" id="KW-0675">Receptor</keyword>
<feature type="compositionally biased region" description="Low complexity" evidence="2">
    <location>
        <begin position="260"/>
        <end position="281"/>
    </location>
</feature>
<dbReference type="GO" id="GO:0005042">
    <property type="term" value="F:netrin receptor activity"/>
    <property type="evidence" value="ECO:0007669"/>
    <property type="project" value="UniProtKB-UniRule"/>
</dbReference>
<dbReference type="InterPro" id="IPR033772">
    <property type="entry name" value="UPA"/>
</dbReference>
<feature type="compositionally biased region" description="Polar residues" evidence="2">
    <location>
        <begin position="204"/>
        <end position="214"/>
    </location>
</feature>
<feature type="compositionally biased region" description="Low complexity" evidence="2">
    <location>
        <begin position="191"/>
        <end position="203"/>
    </location>
</feature>
<name>A0A7R9GH72_9CRUS</name>
<feature type="domain" description="ZU5" evidence="3">
    <location>
        <begin position="438"/>
        <end position="474"/>
    </location>
</feature>
<dbReference type="InterPro" id="IPR037936">
    <property type="entry name" value="UNC5A-D"/>
</dbReference>
<feature type="transmembrane region" description="Helical" evidence="1">
    <location>
        <begin position="142"/>
        <end position="163"/>
    </location>
</feature>
<sequence>MAKERVFAAMLLLGMPHSIEFRSTRVYIAVTSYACDDLIGIMVRDCCMLVPIICACVEYACLMDRRMQQHDECSRYRRRSCSAESGGSRPCSGPDLEASNCTGGMCQSSPAGENAASVLVSFGSTQEVGTSSKSALAYSYDVLLYVVLAVVTLATFAATFLALRCYRLHNHRAHRRHDHHHVQLYVPESAAATAAAAHHPPTASISHGINNSSPMPEESEHFYDELPLTLRGMTDEADESQEGKGGGGGKGGNDGFAAISGCSSSSSSNSRGTTTSVNSTTPISLHPHHHSIVCCSSSSRRLINSSAVTKTRQMNDMVSSSSSLLDAMSTPAAVRHVPRRHHIHRRDSVSSSRSSADSVHHSGTVGLQHQESCSRKKSSSSAVQTATAVYYCDPSSSAADGLPLKLGSPSPCLPPPPPIADPGRLVVGHVGHEGGRLPVVMCGPVGLRLEKPVIISFQHCASLQHGHWDISVLSCNNSAADDPGRLDPSSWQHVVRLGHECADTPVFTQLDSTHCHLVVDRFGCYSLAGRSTSAILADGSNAVKSLQLAVFATWPSPSAQDCTLRLYPLDDTHAALQGVIASERKMNGFLVEKPTAFLFQDDGGGLTVQYLDDPSGHWRPKPHSSHHQEIPFEHVWNAKQNGLHCAFTLERMTTAAGEGCDELMETETEKDEEEEDDDEEKQQHVPLTSSSCAAAAAHGDAGNNTEDHPQHILLLHHRRRRRSRHHHHHHQHQQQQAAELLLTCSLRVCQQPQDAVASMVSEPLRLPLPSRKKTIHVRHRLSSSIMPRPHDASHHNQVSSLVKHH</sequence>
<feature type="domain" description="UPA" evidence="4">
    <location>
        <begin position="542"/>
        <end position="657"/>
    </location>
</feature>
<feature type="non-terminal residue" evidence="5">
    <location>
        <position position="1"/>
    </location>
</feature>
<dbReference type="PROSITE" id="PS50092">
    <property type="entry name" value="TSP1"/>
    <property type="match status" value="1"/>
</dbReference>
<feature type="compositionally biased region" description="Low complexity" evidence="2">
    <location>
        <begin position="322"/>
        <end position="335"/>
    </location>
</feature>
<dbReference type="Pfam" id="PF00791">
    <property type="entry name" value="ZU5"/>
    <property type="match status" value="1"/>
</dbReference>
<accession>A0A7R9GH72</accession>
<feature type="compositionally biased region" description="Basic residues" evidence="2">
    <location>
        <begin position="336"/>
        <end position="345"/>
    </location>
</feature>
<feature type="region of interest" description="Disordered" evidence="2">
    <location>
        <begin position="784"/>
        <end position="805"/>
    </location>
</feature>
<dbReference type="Pfam" id="PF17217">
    <property type="entry name" value="UPA"/>
    <property type="match status" value="1"/>
</dbReference>
<dbReference type="EMBL" id="CAJPEX010003716">
    <property type="protein sequence ID" value="CAG0922476.1"/>
    <property type="molecule type" value="Genomic_DNA"/>
</dbReference>
<feature type="region of interest" description="Disordered" evidence="2">
    <location>
        <begin position="191"/>
        <end position="220"/>
    </location>
</feature>
<dbReference type="PANTHER" id="PTHR12582">
    <property type="entry name" value="NETRIN RECEPTOR UNC5"/>
    <property type="match status" value="1"/>
</dbReference>
<comment type="function">
    <text evidence="1">Receptor for netrin required for axon guidance. Mediates axon repulsion of neuronal growth cones in the developing nervous system upon ligand binding.</text>
</comment>
<dbReference type="InterPro" id="IPR000884">
    <property type="entry name" value="TSP1_rpt"/>
</dbReference>
<keyword evidence="1" id="KW-0217">Developmental protein</keyword>
<feature type="compositionally biased region" description="Gly residues" evidence="2">
    <location>
        <begin position="243"/>
        <end position="254"/>
    </location>
</feature>
<comment type="similarity">
    <text evidence="1">Belongs to the unc-5 family.</text>
</comment>
<feature type="region of interest" description="Disordered" evidence="2">
    <location>
        <begin position="664"/>
        <end position="707"/>
    </location>
</feature>
<evidence type="ECO:0000313" key="6">
    <source>
        <dbReference type="Proteomes" id="UP000678499"/>
    </source>
</evidence>
<protein>
    <recommendedName>
        <fullName evidence="1">Netrin receptor UNC5</fullName>
    </recommendedName>
</protein>
<dbReference type="PANTHER" id="PTHR12582:SF47">
    <property type="entry name" value="NETRIN RECEPTOR UNC-5"/>
    <property type="match status" value="1"/>
</dbReference>
<proteinExistence type="inferred from homology"/>
<dbReference type="GO" id="GO:0005886">
    <property type="term" value="C:plasma membrane"/>
    <property type="evidence" value="ECO:0007669"/>
    <property type="project" value="UniProtKB-SubCell"/>
</dbReference>
<evidence type="ECO:0000259" key="3">
    <source>
        <dbReference type="Pfam" id="PF00791"/>
    </source>
</evidence>
<comment type="subcellular location">
    <subcellularLocation>
        <location evidence="1">Cell membrane</location>
        <topology evidence="1">Single-pass type I membrane protein</topology>
    </subcellularLocation>
</comment>
<keyword evidence="1" id="KW-0472">Membrane</keyword>
<reference evidence="5" key="1">
    <citation type="submission" date="2020-11" db="EMBL/GenBank/DDBJ databases">
        <authorList>
            <person name="Tran Van P."/>
        </authorList>
    </citation>
    <scope>NUCLEOTIDE SEQUENCE</scope>
</reference>
<evidence type="ECO:0000259" key="4">
    <source>
        <dbReference type="Pfam" id="PF17217"/>
    </source>
</evidence>
<dbReference type="GO" id="GO:0008045">
    <property type="term" value="P:motor neuron axon guidance"/>
    <property type="evidence" value="ECO:0007669"/>
    <property type="project" value="TreeGrafter"/>
</dbReference>
<dbReference type="InterPro" id="IPR000906">
    <property type="entry name" value="ZU5_dom"/>
</dbReference>
<feature type="region of interest" description="Disordered" evidence="2">
    <location>
        <begin position="236"/>
        <end position="287"/>
    </location>
</feature>
<keyword evidence="1" id="KW-1133">Transmembrane helix</keyword>
<dbReference type="EMBL" id="OA885753">
    <property type="protein sequence ID" value="CAD7282324.1"/>
    <property type="molecule type" value="Genomic_DNA"/>
</dbReference>
<keyword evidence="1" id="KW-0393">Immunoglobulin domain</keyword>
<dbReference type="OrthoDB" id="5973910at2759"/>
<feature type="compositionally biased region" description="Polar residues" evidence="2">
    <location>
        <begin position="795"/>
        <end position="805"/>
    </location>
</feature>
<organism evidence="5">
    <name type="scientific">Notodromas monacha</name>
    <dbReference type="NCBI Taxonomy" id="399045"/>
    <lineage>
        <taxon>Eukaryota</taxon>
        <taxon>Metazoa</taxon>
        <taxon>Ecdysozoa</taxon>
        <taxon>Arthropoda</taxon>
        <taxon>Crustacea</taxon>
        <taxon>Oligostraca</taxon>
        <taxon>Ostracoda</taxon>
        <taxon>Podocopa</taxon>
        <taxon>Podocopida</taxon>
        <taxon>Cypridocopina</taxon>
        <taxon>Cypridoidea</taxon>
        <taxon>Cyprididae</taxon>
        <taxon>Notodromas</taxon>
    </lineage>
</organism>
<keyword evidence="1" id="KW-0812">Transmembrane</keyword>
<keyword evidence="6" id="KW-1185">Reference proteome</keyword>
<feature type="region of interest" description="Disordered" evidence="2">
    <location>
        <begin position="322"/>
        <end position="378"/>
    </location>
</feature>